<evidence type="ECO:0000259" key="10">
    <source>
        <dbReference type="PROSITE" id="PS51379"/>
    </source>
</evidence>
<keyword evidence="2 8" id="KW-0004">4Fe-4S</keyword>
<evidence type="ECO:0000313" key="12">
    <source>
        <dbReference type="Proteomes" id="UP000009073"/>
    </source>
</evidence>
<dbReference type="RefSeq" id="WP_015879397.1">
    <property type="nucleotide sequence ID" value="NC_012691.1"/>
</dbReference>
<proteinExistence type="inferred from homology"/>
<dbReference type="PANTHER" id="PTHR43034">
    <property type="entry name" value="ION-TRANSLOCATING OXIDOREDUCTASE COMPLEX SUBUNIT C"/>
    <property type="match status" value="1"/>
</dbReference>
<comment type="cofactor">
    <cofactor evidence="8">
        <name>[4Fe-4S] cluster</name>
        <dbReference type="ChEBI" id="CHEBI:49883"/>
    </cofactor>
    <text evidence="8">Binds 2 [4Fe-4S] clusters per subunit.</text>
</comment>
<keyword evidence="6 8" id="KW-0408">Iron</keyword>
<dbReference type="Gene3D" id="3.30.70.3270">
    <property type="match status" value="1"/>
</dbReference>
<dbReference type="HOGENOM" id="CLU_010808_6_0_6"/>
<feature type="binding site" evidence="8">
    <location>
        <position position="409"/>
    </location>
    <ligand>
        <name>[4Fe-4S] cluster</name>
        <dbReference type="ChEBI" id="CHEBI:49883"/>
        <label>1</label>
    </ligand>
</feature>
<evidence type="ECO:0000256" key="1">
    <source>
        <dbReference type="ARBA" id="ARBA00022448"/>
    </source>
</evidence>
<keyword evidence="3 8" id="KW-0479">Metal-binding</keyword>
<dbReference type="SUPFAM" id="SSF46548">
    <property type="entry name" value="alpha-helical ferredoxin"/>
    <property type="match status" value="1"/>
</dbReference>
<keyword evidence="8" id="KW-1278">Translocase</keyword>
<feature type="compositionally biased region" description="Basic and acidic residues" evidence="9">
    <location>
        <begin position="448"/>
        <end position="461"/>
    </location>
</feature>
<comment type="subunit">
    <text evidence="8">The complex is composed of six subunits: RnfA, RnfB, RnfC, RnfD, RnfE and RnfG.</text>
</comment>
<dbReference type="PROSITE" id="PS00198">
    <property type="entry name" value="4FE4S_FER_1"/>
    <property type="match status" value="1"/>
</dbReference>
<dbReference type="InterPro" id="IPR011538">
    <property type="entry name" value="Nuo51_FMN-bd"/>
</dbReference>
<dbReference type="Pfam" id="PF10531">
    <property type="entry name" value="SLBB"/>
    <property type="match status" value="1"/>
</dbReference>
<comment type="similarity">
    <text evidence="8">Belongs to the 4Fe4S bacterial-type ferredoxin family. RnfC subfamily.</text>
</comment>
<dbReference type="EMBL" id="CP001616">
    <property type="protein sequence ID" value="ACQ93929.1"/>
    <property type="molecule type" value="Genomic_DNA"/>
</dbReference>
<dbReference type="InterPro" id="IPR037225">
    <property type="entry name" value="Nuo51_FMN-bd_sf"/>
</dbReference>
<keyword evidence="7 8" id="KW-0411">Iron-sulfur</keyword>
<feature type="compositionally biased region" description="Basic residues" evidence="9">
    <location>
        <begin position="1"/>
        <end position="10"/>
    </location>
</feature>
<reference evidence="11 12" key="2">
    <citation type="journal article" date="2011" name="Stand. Genomic Sci.">
        <title>Complete genome sequence of Tolumonas auensis type strain (TA 4).</title>
        <authorList>
            <person name="Chertkov O."/>
            <person name="Copeland A."/>
            <person name="Lucas S."/>
            <person name="Lapidus A."/>
            <person name="Berry K.W."/>
            <person name="Detter J.C."/>
            <person name="Del Rio T.G."/>
            <person name="Hammon N."/>
            <person name="Dalin E."/>
            <person name="Tice H."/>
            <person name="Pitluck S."/>
            <person name="Richardson P."/>
            <person name="Bruce D."/>
            <person name="Goodwin L."/>
            <person name="Han C."/>
            <person name="Tapia R."/>
            <person name="Saunders E."/>
            <person name="Schmutz J."/>
            <person name="Brettin T."/>
            <person name="Larimer F."/>
            <person name="Land M."/>
            <person name="Hauser L."/>
            <person name="Spring S."/>
            <person name="Rohde M."/>
            <person name="Kyrpides N.C."/>
            <person name="Ivanova N."/>
            <person name="Goker M."/>
            <person name="Beller H.R."/>
            <person name="Klenk H.P."/>
            <person name="Woyke T."/>
        </authorList>
    </citation>
    <scope>NUCLEOTIDE SEQUENCE [LARGE SCALE GENOMIC DNA]</scope>
    <source>
        <strain evidence="12">DSM 9187 / TA4</strain>
    </source>
</reference>
<evidence type="ECO:0000256" key="6">
    <source>
        <dbReference type="ARBA" id="ARBA00023004"/>
    </source>
</evidence>
<dbReference type="Pfam" id="PF13375">
    <property type="entry name" value="RnfC_N"/>
    <property type="match status" value="1"/>
</dbReference>
<keyword evidence="8" id="KW-1003">Cell membrane</keyword>
<dbReference type="KEGG" id="tau:Tola_2332"/>
<dbReference type="STRING" id="595494.Tola_2332"/>
<sequence>MLKARIRPHGGIHPDSHKQLTSQNQVIPMQAPWRLILPLKQHAGAPALPVVAVGDTVKADQLIAKGNGRFSMPIHAPLAGVISAVDQNNITIKVDVQNPRNNAGNTARANNTLSREEMINLVEEAGIVGMGGAMFPTSDKLRLSMHYLIDTLIINGSECEPYLTCDDRLMQEQGDRIMGGIRYLQQITLADKVFIGIEENKPEAIAAMEALCKAEKNMQVVGLPALYPMGSEKQLIEAVTGRQVPSGKLSADVGVLVQNVATSIAIFEALRFGRPLTHRVITISGDAVEVPSNVMAPVGMPISEIVAQCGGLKSTPARIVLGGPMMGRAITDIHAPVTKGTSGVLLLTEDELPNPKASACVRCGRCIGACPMSLTPLDMVAELKVDNFGKAAEMGVMDCLLCGSCAYVCPAAIPLTQYFDWGKQEVSKIRLSEQKTSRTCLNSAARRERMEREAVEKEAAKAAKAATRRPSRRSSASATEESA</sequence>
<evidence type="ECO:0000256" key="2">
    <source>
        <dbReference type="ARBA" id="ARBA00022485"/>
    </source>
</evidence>
<keyword evidence="4 8" id="KW-0677">Repeat</keyword>
<evidence type="ECO:0000313" key="11">
    <source>
        <dbReference type="EMBL" id="ACQ93929.1"/>
    </source>
</evidence>
<dbReference type="HAMAP" id="MF_00461">
    <property type="entry name" value="RsxC_RnfC"/>
    <property type="match status" value="1"/>
</dbReference>
<name>C4L9H6_TOLAT</name>
<feature type="region of interest" description="Disordered" evidence="9">
    <location>
        <begin position="1"/>
        <end position="21"/>
    </location>
</feature>
<keyword evidence="5 8" id="KW-0249">Electron transport</keyword>
<dbReference type="GO" id="GO:0009055">
    <property type="term" value="F:electron transfer activity"/>
    <property type="evidence" value="ECO:0007669"/>
    <property type="project" value="InterPro"/>
</dbReference>
<organism evidence="11 12">
    <name type="scientific">Tolumonas auensis (strain DSM 9187 / NBRC 110442 / TA 4)</name>
    <dbReference type="NCBI Taxonomy" id="595494"/>
    <lineage>
        <taxon>Bacteria</taxon>
        <taxon>Pseudomonadati</taxon>
        <taxon>Pseudomonadota</taxon>
        <taxon>Gammaproteobacteria</taxon>
        <taxon>Aeromonadales</taxon>
        <taxon>Aeromonadaceae</taxon>
        <taxon>Tolumonas</taxon>
    </lineage>
</organism>
<feature type="binding site" evidence="8">
    <location>
        <position position="370"/>
    </location>
    <ligand>
        <name>[4Fe-4S] cluster</name>
        <dbReference type="ChEBI" id="CHEBI:49883"/>
        <label>2</label>
    </ligand>
</feature>
<dbReference type="Gene3D" id="3.40.50.11540">
    <property type="entry name" value="NADH-ubiquinone oxidoreductase 51kDa subunit"/>
    <property type="match status" value="1"/>
</dbReference>
<dbReference type="GO" id="GO:0046872">
    <property type="term" value="F:metal ion binding"/>
    <property type="evidence" value="ECO:0007669"/>
    <property type="project" value="UniProtKB-KW"/>
</dbReference>
<keyword evidence="1 8" id="KW-0813">Transport</keyword>
<evidence type="ECO:0000256" key="7">
    <source>
        <dbReference type="ARBA" id="ARBA00023014"/>
    </source>
</evidence>
<keyword evidence="8" id="KW-0997">Cell inner membrane</keyword>
<dbReference type="eggNOG" id="COG4656">
    <property type="taxonomic scope" value="Bacteria"/>
</dbReference>
<protein>
    <recommendedName>
        <fullName evidence="8">Ion-translocating oxidoreductase complex subunit C</fullName>
        <ecNumber evidence="8">7.-.-.-</ecNumber>
    </recommendedName>
    <alternativeName>
        <fullName evidence="8">Rnf electron transport complex subunit C</fullName>
    </alternativeName>
</protein>
<dbReference type="Pfam" id="PF13237">
    <property type="entry name" value="Fer4_10"/>
    <property type="match status" value="1"/>
</dbReference>
<dbReference type="InterPro" id="IPR017900">
    <property type="entry name" value="4Fe4S_Fe_S_CS"/>
</dbReference>
<feature type="binding site" evidence="8">
    <location>
        <position position="363"/>
    </location>
    <ligand>
        <name>[4Fe-4S] cluster</name>
        <dbReference type="ChEBI" id="CHEBI:49883"/>
        <label>1</label>
    </ligand>
</feature>
<feature type="binding site" evidence="8">
    <location>
        <position position="366"/>
    </location>
    <ligand>
        <name>[4Fe-4S] cluster</name>
        <dbReference type="ChEBI" id="CHEBI:49883"/>
        <label>1</label>
    </ligand>
</feature>
<reference evidence="12" key="1">
    <citation type="submission" date="2009-05" db="EMBL/GenBank/DDBJ databases">
        <title>Complete sequence of Tolumonas auensis DSM 9187.</title>
        <authorList>
            <consortium name="US DOE Joint Genome Institute"/>
            <person name="Lucas S."/>
            <person name="Copeland A."/>
            <person name="Lapidus A."/>
            <person name="Glavina del Rio T."/>
            <person name="Tice H."/>
            <person name="Bruce D."/>
            <person name="Goodwin L."/>
            <person name="Pitluck S."/>
            <person name="Chertkov O."/>
            <person name="Brettin T."/>
            <person name="Detter J.C."/>
            <person name="Han C."/>
            <person name="Larimer F."/>
            <person name="Land M."/>
            <person name="Hauser L."/>
            <person name="Kyrpides N."/>
            <person name="Mikhailova N."/>
            <person name="Spring S."/>
            <person name="Beller H."/>
        </authorList>
    </citation>
    <scope>NUCLEOTIDE SEQUENCE [LARGE SCALE GENOMIC DNA]</scope>
    <source>
        <strain evidence="12">DSM 9187 / TA4</strain>
    </source>
</reference>
<keyword evidence="12" id="KW-1185">Reference proteome</keyword>
<dbReference type="SUPFAM" id="SSF142019">
    <property type="entry name" value="Nqo1 FMN-binding domain-like"/>
    <property type="match status" value="1"/>
</dbReference>
<keyword evidence="8" id="KW-0472">Membrane</keyword>
<comment type="function">
    <text evidence="8">Part of a membrane-bound complex that couples electron transfer with translocation of ions across the membrane.</text>
</comment>
<evidence type="ECO:0000256" key="9">
    <source>
        <dbReference type="SAM" id="MobiDB-lite"/>
    </source>
</evidence>
<feature type="binding site" evidence="8">
    <location>
        <position position="402"/>
    </location>
    <ligand>
        <name>[4Fe-4S] cluster</name>
        <dbReference type="ChEBI" id="CHEBI:49883"/>
        <label>2</label>
    </ligand>
</feature>
<dbReference type="InterPro" id="IPR017896">
    <property type="entry name" value="4Fe4S_Fe-S-bd"/>
</dbReference>
<feature type="domain" description="4Fe-4S ferredoxin-type" evidence="10">
    <location>
        <begin position="390"/>
        <end position="418"/>
    </location>
</feature>
<evidence type="ECO:0000256" key="5">
    <source>
        <dbReference type="ARBA" id="ARBA00022982"/>
    </source>
</evidence>
<feature type="binding site" evidence="8">
    <location>
        <position position="399"/>
    </location>
    <ligand>
        <name>[4Fe-4S] cluster</name>
        <dbReference type="ChEBI" id="CHEBI:49883"/>
        <label>2</label>
    </ligand>
</feature>
<dbReference type="InterPro" id="IPR026902">
    <property type="entry name" value="RnfC_N"/>
</dbReference>
<dbReference type="OrthoDB" id="9767754at2"/>
<dbReference type="PROSITE" id="PS51379">
    <property type="entry name" value="4FE4S_FER_2"/>
    <property type="match status" value="2"/>
</dbReference>
<accession>C4L9H6</accession>
<evidence type="ECO:0000256" key="3">
    <source>
        <dbReference type="ARBA" id="ARBA00022723"/>
    </source>
</evidence>
<feature type="binding site" evidence="8">
    <location>
        <position position="360"/>
    </location>
    <ligand>
        <name>[4Fe-4S] cluster</name>
        <dbReference type="ChEBI" id="CHEBI:49883"/>
        <label>1</label>
    </ligand>
</feature>
<feature type="compositionally biased region" description="Low complexity" evidence="9">
    <location>
        <begin position="473"/>
        <end position="483"/>
    </location>
</feature>
<dbReference type="InterPro" id="IPR010208">
    <property type="entry name" value="Ion_transpt_RnfC/RsxC"/>
</dbReference>
<dbReference type="GO" id="GO:0005886">
    <property type="term" value="C:plasma membrane"/>
    <property type="evidence" value="ECO:0007669"/>
    <property type="project" value="UniProtKB-SubCell"/>
</dbReference>
<comment type="subcellular location">
    <subcellularLocation>
        <location evidence="8">Cell inner membrane</location>
        <topology evidence="8">Peripheral membrane protein</topology>
    </subcellularLocation>
</comment>
<dbReference type="NCBIfam" id="TIGR01945">
    <property type="entry name" value="rnfC"/>
    <property type="match status" value="1"/>
</dbReference>
<dbReference type="GO" id="GO:0022900">
    <property type="term" value="P:electron transport chain"/>
    <property type="evidence" value="ECO:0007669"/>
    <property type="project" value="UniProtKB-UniRule"/>
</dbReference>
<feature type="domain" description="4Fe-4S ferredoxin-type" evidence="10">
    <location>
        <begin position="351"/>
        <end position="380"/>
    </location>
</feature>
<dbReference type="Pfam" id="PF01512">
    <property type="entry name" value="Complex1_51K"/>
    <property type="match status" value="1"/>
</dbReference>
<evidence type="ECO:0000256" key="8">
    <source>
        <dbReference type="HAMAP-Rule" id="MF_00461"/>
    </source>
</evidence>
<feature type="binding site" evidence="8">
    <location>
        <position position="405"/>
    </location>
    <ligand>
        <name>[4Fe-4S] cluster</name>
        <dbReference type="ChEBI" id="CHEBI:49883"/>
        <label>2</label>
    </ligand>
</feature>
<evidence type="ECO:0000256" key="4">
    <source>
        <dbReference type="ARBA" id="ARBA00022737"/>
    </source>
</evidence>
<dbReference type="GO" id="GO:0051539">
    <property type="term" value="F:4 iron, 4 sulfur cluster binding"/>
    <property type="evidence" value="ECO:0007669"/>
    <property type="project" value="UniProtKB-KW"/>
</dbReference>
<dbReference type="AlphaFoldDB" id="C4L9H6"/>
<feature type="region of interest" description="Disordered" evidence="9">
    <location>
        <begin position="448"/>
        <end position="483"/>
    </location>
</feature>
<dbReference type="InterPro" id="IPR019554">
    <property type="entry name" value="Soluble_ligand-bd"/>
</dbReference>
<dbReference type="NCBIfam" id="NF003454">
    <property type="entry name" value="PRK05035.1"/>
    <property type="match status" value="1"/>
</dbReference>
<dbReference type="EC" id="7.-.-.-" evidence="8"/>
<dbReference type="PANTHER" id="PTHR43034:SF2">
    <property type="entry name" value="ION-TRANSLOCATING OXIDOREDUCTASE COMPLEX SUBUNIT C"/>
    <property type="match status" value="1"/>
</dbReference>
<gene>
    <name evidence="8" type="primary">rnfC</name>
    <name evidence="11" type="ordered locus">Tola_2332</name>
</gene>
<dbReference type="Proteomes" id="UP000009073">
    <property type="component" value="Chromosome"/>
</dbReference>